<sequence length="163" mass="18575">MLTSTQRDKLNNIFNHRAKMKTINSFLSLQEPAGPEQILELRRLSDNDYFFVPVMPERKVNIPKPHGRFLFVIPSFSPGKVFCGVPDGYRTFASEIIKPIQGHTSICLDKDVFFAGEVDFINGVLKSWSNNSGHYMPKAELIDINFIPAVKLLLPKSKFNEIF</sequence>
<comment type="caution">
    <text evidence="1">The sequence shown here is derived from an EMBL/GenBank/DDBJ whole genome shotgun (WGS) entry which is preliminary data.</text>
</comment>
<dbReference type="EMBL" id="VHJB01000063">
    <property type="protein sequence ID" value="TPV36596.1"/>
    <property type="molecule type" value="Genomic_DNA"/>
</dbReference>
<proteinExistence type="predicted"/>
<accession>A0ABY2ZND5</accession>
<evidence type="ECO:0000313" key="2">
    <source>
        <dbReference type="Proteomes" id="UP000315469"/>
    </source>
</evidence>
<evidence type="ECO:0008006" key="3">
    <source>
        <dbReference type="Google" id="ProtNLM"/>
    </source>
</evidence>
<organism evidence="1 2">
    <name type="scientific">Pantoea eucalypti</name>
    <dbReference type="NCBI Taxonomy" id="470933"/>
    <lineage>
        <taxon>Bacteria</taxon>
        <taxon>Pseudomonadati</taxon>
        <taxon>Pseudomonadota</taxon>
        <taxon>Gammaproteobacteria</taxon>
        <taxon>Enterobacterales</taxon>
        <taxon>Erwiniaceae</taxon>
        <taxon>Pantoea</taxon>
    </lineage>
</organism>
<gene>
    <name evidence="1" type="ORF">FJW02_10905</name>
</gene>
<reference evidence="1 2" key="1">
    <citation type="submission" date="2019-06" db="EMBL/GenBank/DDBJ databases">
        <title>Taxogenomics and systematics of the genus Pantoea.</title>
        <authorList>
            <person name="Tambong J.T."/>
        </authorList>
    </citation>
    <scope>NUCLEOTIDE SEQUENCE [LARGE SCALE GENOMIC DNA]</scope>
    <source>
        <strain evidence="1 2">LMG 24197</strain>
    </source>
</reference>
<name>A0ABY2ZND5_9GAMM</name>
<keyword evidence="2" id="KW-1185">Reference proteome</keyword>
<dbReference type="Proteomes" id="UP000315469">
    <property type="component" value="Unassembled WGS sequence"/>
</dbReference>
<evidence type="ECO:0000313" key="1">
    <source>
        <dbReference type="EMBL" id="TPV36596.1"/>
    </source>
</evidence>
<dbReference type="GeneID" id="90522030"/>
<dbReference type="RefSeq" id="WP_140915991.1">
    <property type="nucleotide sequence ID" value="NZ_CP045720.1"/>
</dbReference>
<protein>
    <recommendedName>
        <fullName evidence="3">5-formyltetrahydrofolate cyclo-ligase</fullName>
    </recommendedName>
</protein>